<gene>
    <name evidence="1" type="ORF">MSPICULIGERA_LOCUS751</name>
</gene>
<accession>A0AA36FNN0</accession>
<evidence type="ECO:0000313" key="1">
    <source>
        <dbReference type="EMBL" id="CAJ0558008.1"/>
    </source>
</evidence>
<keyword evidence="2" id="KW-1185">Reference proteome</keyword>
<dbReference type="Proteomes" id="UP001177023">
    <property type="component" value="Unassembled WGS sequence"/>
</dbReference>
<organism evidence="1 2">
    <name type="scientific">Mesorhabditis spiculigera</name>
    <dbReference type="NCBI Taxonomy" id="96644"/>
    <lineage>
        <taxon>Eukaryota</taxon>
        <taxon>Metazoa</taxon>
        <taxon>Ecdysozoa</taxon>
        <taxon>Nematoda</taxon>
        <taxon>Chromadorea</taxon>
        <taxon>Rhabditida</taxon>
        <taxon>Rhabditina</taxon>
        <taxon>Rhabditomorpha</taxon>
        <taxon>Rhabditoidea</taxon>
        <taxon>Rhabditidae</taxon>
        <taxon>Mesorhabditinae</taxon>
        <taxon>Mesorhabditis</taxon>
    </lineage>
</organism>
<name>A0AA36FNN0_9BILA</name>
<dbReference type="AlphaFoldDB" id="A0AA36FNN0"/>
<comment type="caution">
    <text evidence="1">The sequence shown here is derived from an EMBL/GenBank/DDBJ whole genome shotgun (WGS) entry which is preliminary data.</text>
</comment>
<reference evidence="1" key="1">
    <citation type="submission" date="2023-06" db="EMBL/GenBank/DDBJ databases">
        <authorList>
            <person name="Delattre M."/>
        </authorList>
    </citation>
    <scope>NUCLEOTIDE SEQUENCE</scope>
    <source>
        <strain evidence="1">AF72</strain>
    </source>
</reference>
<protein>
    <submittedName>
        <fullName evidence="1">Uncharacterized protein</fullName>
    </submittedName>
</protein>
<sequence>MRRVIFEGFSQLHYAQGRYHWEQKIASNLRSLQRFWTKLVRKPEKMPTHRTDLIDACKQYNPMGLLDVKQAIAAREAVRGIETKHFILKVAVSRASAADDLIQKLSTAAPTSLEELAQLLAQIAKPTPEPSCMLWAVVQFGRFTRKSMEAELQDVFETLKALILMGSSCNDVLNKDDPEEIEIYRQDLVASVKEIGQHAVDWAKAVQNISWPESQRALAVDWLVDKKPSTAAEAAAIVQQAYEATGAKAWEYQSLAHPGTWEPESEFAVRFVPGTYDNVTNKADWTVHVWRFNFEEENFCRRVKFAKGRLADPAVKTALERSLGYTKGWAGSAVDELFSPIGLVANDSFAGALFYMDDPMTCKEHARLGNYTLNACPKYDELGASQDATEDHMWPRHCQYRAYHLII</sequence>
<proteinExistence type="predicted"/>
<feature type="non-terminal residue" evidence="1">
    <location>
        <position position="1"/>
    </location>
</feature>
<evidence type="ECO:0000313" key="2">
    <source>
        <dbReference type="Proteomes" id="UP001177023"/>
    </source>
</evidence>
<dbReference type="EMBL" id="CATQJA010000177">
    <property type="protein sequence ID" value="CAJ0558008.1"/>
    <property type="molecule type" value="Genomic_DNA"/>
</dbReference>